<dbReference type="VEuPathDB" id="FungiDB:A1Q1_03114"/>
<proteinExistence type="predicted"/>
<organism evidence="3 4">
    <name type="scientific">Trichosporon asahii var. asahii (strain ATCC 90039 / CBS 2479 / JCM 2466 / KCTC 7840 / NBRC 103889/ NCYC 2677 / UAMH 7654)</name>
    <name type="common">Yeast</name>
    <dbReference type="NCBI Taxonomy" id="1186058"/>
    <lineage>
        <taxon>Eukaryota</taxon>
        <taxon>Fungi</taxon>
        <taxon>Dikarya</taxon>
        <taxon>Basidiomycota</taxon>
        <taxon>Agaricomycotina</taxon>
        <taxon>Tremellomycetes</taxon>
        <taxon>Trichosporonales</taxon>
        <taxon>Trichosporonaceae</taxon>
        <taxon>Trichosporon</taxon>
    </lineage>
</organism>
<accession>J4UL47</accession>
<dbReference type="HOGENOM" id="CLU_1687976_0_0_1"/>
<feature type="compositionally biased region" description="Basic and acidic residues" evidence="1">
    <location>
        <begin position="33"/>
        <end position="42"/>
    </location>
</feature>
<reference evidence="3 4" key="1">
    <citation type="journal article" date="2012" name="Eukaryot. Cell">
        <title>Draft genome sequence of CBS 2479, the standard type strain of Trichosporon asahii.</title>
        <authorList>
            <person name="Yang R.Y."/>
            <person name="Li H.T."/>
            <person name="Zhu H."/>
            <person name="Zhou G.P."/>
            <person name="Wang M."/>
            <person name="Wang L."/>
        </authorList>
    </citation>
    <scope>NUCLEOTIDE SEQUENCE [LARGE SCALE GENOMIC DNA]</scope>
    <source>
        <strain evidence="4">ATCC 90039 / CBS 2479 / JCM 2466 / KCTC 7840 / NCYC 2677 / UAMH 7654</strain>
    </source>
</reference>
<feature type="chain" id="PRO_5003781795" evidence="2">
    <location>
        <begin position="17"/>
        <end position="156"/>
    </location>
</feature>
<keyword evidence="2" id="KW-0732">Signal</keyword>
<dbReference type="Proteomes" id="UP000002748">
    <property type="component" value="Unassembled WGS sequence"/>
</dbReference>
<dbReference type="EMBL" id="ALBS01000021">
    <property type="protein sequence ID" value="EJT52660.1"/>
    <property type="molecule type" value="Genomic_DNA"/>
</dbReference>
<evidence type="ECO:0000256" key="2">
    <source>
        <dbReference type="SAM" id="SignalP"/>
    </source>
</evidence>
<dbReference type="RefSeq" id="XP_014183679.1">
    <property type="nucleotide sequence ID" value="XM_014328204.1"/>
</dbReference>
<gene>
    <name evidence="3" type="ORF">A1Q1_03114</name>
</gene>
<comment type="caution">
    <text evidence="3">The sequence shown here is derived from an EMBL/GenBank/DDBJ whole genome shotgun (WGS) entry which is preliminary data.</text>
</comment>
<protein>
    <submittedName>
        <fullName evidence="3">Uncharacterized protein</fullName>
    </submittedName>
</protein>
<evidence type="ECO:0000256" key="1">
    <source>
        <dbReference type="SAM" id="MobiDB-lite"/>
    </source>
</evidence>
<feature type="signal peptide" evidence="2">
    <location>
        <begin position="1"/>
        <end position="16"/>
    </location>
</feature>
<evidence type="ECO:0000313" key="3">
    <source>
        <dbReference type="EMBL" id="EJT52660.1"/>
    </source>
</evidence>
<evidence type="ECO:0000313" key="4">
    <source>
        <dbReference type="Proteomes" id="UP000002748"/>
    </source>
</evidence>
<feature type="region of interest" description="Disordered" evidence="1">
    <location>
        <begin position="23"/>
        <end position="96"/>
    </location>
</feature>
<feature type="compositionally biased region" description="Basic and acidic residues" evidence="1">
    <location>
        <begin position="49"/>
        <end position="58"/>
    </location>
</feature>
<dbReference type="AlphaFoldDB" id="J4UL47"/>
<dbReference type="KEGG" id="tasa:A1Q1_03114"/>
<dbReference type="GeneID" id="25986627"/>
<sequence>MQITTLLLLSLAGALAAPLEERQAVGGSGEALQQRDNEERDWTQVPPQWKRDNEERDWTQVPPHWKRDNEARDWTQVPPHWKRDNEARDWTQVPPHWKRDNEARDWTQVPPHWKQLSYEGGWRVVRRLAARVSCFPSPSLCCTKGVPGSRSSVYLV</sequence>
<name>J4UL47_TRIAS</name>